<keyword evidence="7 8" id="KW-0472">Membrane</keyword>
<evidence type="ECO:0000256" key="6">
    <source>
        <dbReference type="ARBA" id="ARBA00022989"/>
    </source>
</evidence>
<dbReference type="RefSeq" id="WP_273173491.1">
    <property type="nucleotide sequence ID" value="NZ_JAAXZR010000019.1"/>
</dbReference>
<dbReference type="Pfam" id="PF01040">
    <property type="entry name" value="UbiA"/>
    <property type="match status" value="1"/>
</dbReference>
<feature type="transmembrane region" description="Helical" evidence="8">
    <location>
        <begin position="304"/>
        <end position="326"/>
    </location>
</feature>
<comment type="caution">
    <text evidence="10">The sequence shown here is derived from an EMBL/GenBank/DDBJ whole genome shotgun (WGS) entry which is preliminary data.</text>
</comment>
<comment type="subcellular location">
    <subcellularLocation>
        <location evidence="8">Cell membrane</location>
        <topology evidence="8">Multi-pass membrane protein</topology>
    </subcellularLocation>
    <subcellularLocation>
        <location evidence="1">Membrane</location>
        <topology evidence="1">Multi-pass membrane protein</topology>
    </subcellularLocation>
</comment>
<comment type="function">
    <text evidence="8">Conversion of 1,4-dihydroxy-2-naphthoate (DHNA) to demethylmenaquinone (DMK).</text>
</comment>
<dbReference type="NCBIfam" id="TIGR00751">
    <property type="entry name" value="menA"/>
    <property type="match status" value="1"/>
</dbReference>
<sequence>MNWKLWIKGLRPKTLPASVAPVLVGAASAWRGLRQSTVCPDIYPVPRSCITALNIYHDAVSRFAAVLLACAMLALFLQIAVNFANDYSDGIRGADASRSIDEAEGGKPERLVASGVRPVNVLAAAGVNAAIACIFGMGVVLLSEQYLLLPVGAACLLAAWFYTGGKHPYGYMGLGELFVFLCFGCVATLGTQYALAGQVDLFGGIGALCTGLLSCVMLMVNNLRDVQDDAASGKRTLAVRLGRRRAEMLLFAVLAVPAMILLIAGLLALYANAARLWPVALLSVWCLRFLWSVAVAVRERRFAAALPLSSMALLTYGAAHIAAMLLSV</sequence>
<dbReference type="GO" id="GO:0009234">
    <property type="term" value="P:menaquinone biosynthetic process"/>
    <property type="evidence" value="ECO:0007669"/>
    <property type="project" value="UniProtKB-UniRule"/>
</dbReference>
<evidence type="ECO:0000256" key="1">
    <source>
        <dbReference type="ARBA" id="ARBA00004141"/>
    </source>
</evidence>
<feature type="transmembrane region" description="Helical" evidence="8">
    <location>
        <begin position="119"/>
        <end position="141"/>
    </location>
</feature>
<dbReference type="GO" id="GO:0042371">
    <property type="term" value="P:vitamin K biosynthetic process"/>
    <property type="evidence" value="ECO:0007669"/>
    <property type="project" value="TreeGrafter"/>
</dbReference>
<dbReference type="EMBL" id="JAAXZR010000019">
    <property type="protein sequence ID" value="NLT79597.1"/>
    <property type="molecule type" value="Genomic_DNA"/>
</dbReference>
<dbReference type="EC" id="2.5.1.74" evidence="8 9"/>
<keyword evidence="6 8" id="KW-1133">Transmembrane helix</keyword>
<dbReference type="HAMAP" id="MF_01937">
    <property type="entry name" value="MenA_1"/>
    <property type="match status" value="1"/>
</dbReference>
<protein>
    <recommendedName>
        <fullName evidence="8 9">1,4-dihydroxy-2-naphthoate octaprenyltransferase</fullName>
        <shortName evidence="8">DHNA-octaprenyltransferase</shortName>
        <ecNumber evidence="8 9">2.5.1.74</ecNumber>
    </recommendedName>
</protein>
<feature type="transmembrane region" description="Helical" evidence="8">
    <location>
        <begin position="201"/>
        <end position="220"/>
    </location>
</feature>
<dbReference type="Proteomes" id="UP000767327">
    <property type="component" value="Unassembled WGS sequence"/>
</dbReference>
<dbReference type="InterPro" id="IPR004657">
    <property type="entry name" value="MenA"/>
</dbReference>
<dbReference type="GO" id="GO:0046428">
    <property type="term" value="F:1,4-dihydroxy-2-naphthoate polyprenyltransferase activity"/>
    <property type="evidence" value="ECO:0007669"/>
    <property type="project" value="UniProtKB-UniRule"/>
</dbReference>
<reference evidence="10" key="2">
    <citation type="submission" date="2020-01" db="EMBL/GenBank/DDBJ databases">
        <authorList>
            <person name="Campanaro S."/>
        </authorList>
    </citation>
    <scope>NUCLEOTIDE SEQUENCE</scope>
    <source>
        <strain evidence="10">AS01afH2WH_6</strain>
    </source>
</reference>
<comment type="catalytic activity">
    <reaction evidence="8">
        <text>an all-trans-polyprenyl diphosphate + 1,4-dihydroxy-2-naphthoate + H(+) = a 2-demethylmenaquinol + CO2 + diphosphate</text>
        <dbReference type="Rhea" id="RHEA:26478"/>
        <dbReference type="Rhea" id="RHEA-COMP:9563"/>
        <dbReference type="Rhea" id="RHEA-COMP:9564"/>
        <dbReference type="ChEBI" id="CHEBI:11173"/>
        <dbReference type="ChEBI" id="CHEBI:15378"/>
        <dbReference type="ChEBI" id="CHEBI:16526"/>
        <dbReference type="ChEBI" id="CHEBI:33019"/>
        <dbReference type="ChEBI" id="CHEBI:55437"/>
        <dbReference type="ChEBI" id="CHEBI:58914"/>
        <dbReference type="EC" id="2.5.1.74"/>
    </reaction>
</comment>
<name>A0A971ID14_9BIFI</name>
<evidence type="ECO:0000256" key="8">
    <source>
        <dbReference type="HAMAP-Rule" id="MF_01937"/>
    </source>
</evidence>
<keyword evidence="2 8" id="KW-0474">Menaquinone biosynthesis</keyword>
<dbReference type="AlphaFoldDB" id="A0A971ID14"/>
<feature type="transmembrane region" description="Helical" evidence="8">
    <location>
        <begin position="177"/>
        <end position="195"/>
    </location>
</feature>
<evidence type="ECO:0000256" key="7">
    <source>
        <dbReference type="ARBA" id="ARBA00023136"/>
    </source>
</evidence>
<keyword evidence="5 8" id="KW-0812">Transmembrane</keyword>
<evidence type="ECO:0000256" key="4">
    <source>
        <dbReference type="ARBA" id="ARBA00022679"/>
    </source>
</evidence>
<evidence type="ECO:0000313" key="10">
    <source>
        <dbReference type="EMBL" id="NLT79597.1"/>
    </source>
</evidence>
<keyword evidence="3 8" id="KW-1003">Cell membrane</keyword>
<keyword evidence="4 8" id="KW-0808">Transferase</keyword>
<feature type="transmembrane region" description="Helical" evidence="8">
    <location>
        <begin position="249"/>
        <end position="270"/>
    </location>
</feature>
<evidence type="ECO:0000256" key="5">
    <source>
        <dbReference type="ARBA" id="ARBA00022692"/>
    </source>
</evidence>
<dbReference type="GO" id="GO:0005886">
    <property type="term" value="C:plasma membrane"/>
    <property type="evidence" value="ECO:0007669"/>
    <property type="project" value="UniProtKB-SubCell"/>
</dbReference>
<comment type="pathway">
    <text evidence="8">Quinol/quinone metabolism; menaquinone biosynthesis; menaquinol from 1,4-dihydroxy-2-naphthoate: step 1/2.</text>
</comment>
<accession>A0A971ID14</accession>
<dbReference type="PANTHER" id="PTHR13929:SF0">
    <property type="entry name" value="UBIA PRENYLTRANSFERASE DOMAIN-CONTAINING PROTEIN 1"/>
    <property type="match status" value="1"/>
</dbReference>
<comment type="similarity">
    <text evidence="8">Belongs to the MenA family. Type 1 subfamily.</text>
</comment>
<dbReference type="InterPro" id="IPR026046">
    <property type="entry name" value="UBIAD1"/>
</dbReference>
<evidence type="ECO:0000256" key="3">
    <source>
        <dbReference type="ARBA" id="ARBA00022475"/>
    </source>
</evidence>
<dbReference type="PIRSF" id="PIRSF005355">
    <property type="entry name" value="UBIAD1"/>
    <property type="match status" value="1"/>
</dbReference>
<feature type="transmembrane region" description="Helical" evidence="8">
    <location>
        <begin position="276"/>
        <end position="297"/>
    </location>
</feature>
<reference evidence="10" key="1">
    <citation type="journal article" date="2020" name="Biotechnol. Biofuels">
        <title>New insights from the biogas microbiome by comprehensive genome-resolved metagenomics of nearly 1600 species originating from multiple anaerobic digesters.</title>
        <authorList>
            <person name="Campanaro S."/>
            <person name="Treu L."/>
            <person name="Rodriguez-R L.M."/>
            <person name="Kovalovszki A."/>
            <person name="Ziels R.M."/>
            <person name="Maus I."/>
            <person name="Zhu X."/>
            <person name="Kougias P.G."/>
            <person name="Basile A."/>
            <person name="Luo G."/>
            <person name="Schluter A."/>
            <person name="Konstantinidis K.T."/>
            <person name="Angelidaki I."/>
        </authorList>
    </citation>
    <scope>NUCLEOTIDE SEQUENCE</scope>
    <source>
        <strain evidence="10">AS01afH2WH_6</strain>
    </source>
</reference>
<gene>
    <name evidence="8 10" type="primary">menA</name>
    <name evidence="10" type="ORF">GXW98_04840</name>
</gene>
<organism evidence="10 11">
    <name type="scientific">Bifidobacterium crudilactis</name>
    <dbReference type="NCBI Taxonomy" id="327277"/>
    <lineage>
        <taxon>Bacteria</taxon>
        <taxon>Bacillati</taxon>
        <taxon>Actinomycetota</taxon>
        <taxon>Actinomycetes</taxon>
        <taxon>Bifidobacteriales</taxon>
        <taxon>Bifidobacteriaceae</taxon>
        <taxon>Bifidobacterium</taxon>
    </lineage>
</organism>
<dbReference type="PANTHER" id="PTHR13929">
    <property type="entry name" value="1,4-DIHYDROXY-2-NAPHTHOATE OCTAPRENYLTRANSFERASE"/>
    <property type="match status" value="1"/>
</dbReference>
<feature type="transmembrane region" description="Helical" evidence="8">
    <location>
        <begin position="147"/>
        <end position="165"/>
    </location>
</feature>
<evidence type="ECO:0000256" key="2">
    <source>
        <dbReference type="ARBA" id="ARBA00022428"/>
    </source>
</evidence>
<evidence type="ECO:0000256" key="9">
    <source>
        <dbReference type="NCBIfam" id="TIGR00751"/>
    </source>
</evidence>
<proteinExistence type="inferred from homology"/>
<dbReference type="InterPro" id="IPR000537">
    <property type="entry name" value="UbiA_prenyltransferase"/>
</dbReference>
<dbReference type="CDD" id="cd13962">
    <property type="entry name" value="PT_UbiA_UBIAD1"/>
    <property type="match status" value="1"/>
</dbReference>
<evidence type="ECO:0000313" key="11">
    <source>
        <dbReference type="Proteomes" id="UP000767327"/>
    </source>
</evidence>
<feature type="transmembrane region" description="Helical" evidence="8">
    <location>
        <begin position="63"/>
        <end position="84"/>
    </location>
</feature>